<protein>
    <recommendedName>
        <fullName evidence="5">Brain protein I3</fullName>
    </recommendedName>
</protein>
<organism evidence="3 4">
    <name type="scientific">Hypsizygus marmoreus</name>
    <name type="common">White beech mushroom</name>
    <name type="synonym">Agaricus marmoreus</name>
    <dbReference type="NCBI Taxonomy" id="39966"/>
    <lineage>
        <taxon>Eukaryota</taxon>
        <taxon>Fungi</taxon>
        <taxon>Dikarya</taxon>
        <taxon>Basidiomycota</taxon>
        <taxon>Agaricomycotina</taxon>
        <taxon>Agaricomycetes</taxon>
        <taxon>Agaricomycetidae</taxon>
        <taxon>Agaricales</taxon>
        <taxon>Tricholomatineae</taxon>
        <taxon>Lyophyllaceae</taxon>
        <taxon>Hypsizygus</taxon>
    </lineage>
</organism>
<dbReference type="Proteomes" id="UP000076154">
    <property type="component" value="Unassembled WGS sequence"/>
</dbReference>
<keyword evidence="4" id="KW-1185">Reference proteome</keyword>
<evidence type="ECO:0000256" key="1">
    <source>
        <dbReference type="SAM" id="MobiDB-lite"/>
    </source>
</evidence>
<feature type="compositionally biased region" description="Polar residues" evidence="1">
    <location>
        <begin position="20"/>
        <end position="40"/>
    </location>
</feature>
<dbReference type="OrthoDB" id="2564984at2759"/>
<feature type="transmembrane region" description="Helical" evidence="2">
    <location>
        <begin position="68"/>
        <end position="90"/>
    </location>
</feature>
<dbReference type="InParanoid" id="A0A369KDC8"/>
<keyword evidence="2" id="KW-0812">Transmembrane</keyword>
<sequence length="103" mass="11268">MAVNDKKDDAGVNAISLQILNDTQPPEYSAEEAQSSQLRQAPTPVEKQEPNGLDAECAMRKHKPETKYGILGIIVAVLFIPLGLICLFLDTQEVCARCGQKLE</sequence>
<proteinExistence type="predicted"/>
<keyword evidence="2" id="KW-0472">Membrane</keyword>
<dbReference type="STRING" id="39966.A0A369KDC8"/>
<comment type="caution">
    <text evidence="3">The sequence shown here is derived from an EMBL/GenBank/DDBJ whole genome shotgun (WGS) entry which is preliminary data.</text>
</comment>
<dbReference type="AlphaFoldDB" id="A0A369KDC8"/>
<gene>
    <name evidence="3" type="ORF">Hypma_005984</name>
</gene>
<name>A0A369KDC8_HYPMA</name>
<evidence type="ECO:0000313" key="4">
    <source>
        <dbReference type="Proteomes" id="UP000076154"/>
    </source>
</evidence>
<feature type="region of interest" description="Disordered" evidence="1">
    <location>
        <begin position="20"/>
        <end position="54"/>
    </location>
</feature>
<accession>A0A369KDC8</accession>
<keyword evidence="2" id="KW-1133">Transmembrane helix</keyword>
<evidence type="ECO:0000313" key="3">
    <source>
        <dbReference type="EMBL" id="RDB30675.1"/>
    </source>
</evidence>
<evidence type="ECO:0000256" key="2">
    <source>
        <dbReference type="SAM" id="Phobius"/>
    </source>
</evidence>
<evidence type="ECO:0008006" key="5">
    <source>
        <dbReference type="Google" id="ProtNLM"/>
    </source>
</evidence>
<reference evidence="3" key="1">
    <citation type="submission" date="2018-04" db="EMBL/GenBank/DDBJ databases">
        <title>Whole genome sequencing of Hypsizygus marmoreus.</title>
        <authorList>
            <person name="Choi I.-G."/>
            <person name="Min B."/>
            <person name="Kim J.-G."/>
            <person name="Kim S."/>
            <person name="Oh Y.-L."/>
            <person name="Kong W.-S."/>
            <person name="Park H."/>
            <person name="Jeong J."/>
            <person name="Song E.-S."/>
        </authorList>
    </citation>
    <scope>NUCLEOTIDE SEQUENCE [LARGE SCALE GENOMIC DNA]</scope>
    <source>
        <strain evidence="3">51987-8</strain>
    </source>
</reference>
<dbReference type="EMBL" id="LUEZ02000004">
    <property type="protein sequence ID" value="RDB30675.1"/>
    <property type="molecule type" value="Genomic_DNA"/>
</dbReference>